<protein>
    <submittedName>
        <fullName evidence="1">Uncharacterized protein</fullName>
    </submittedName>
</protein>
<accession>A0ACC2VGF2</accession>
<reference evidence="1" key="1">
    <citation type="submission" date="2023-04" db="EMBL/GenBank/DDBJ databases">
        <title>Draft Genome sequencing of Naganishia species isolated from polar environments using Oxford Nanopore Technology.</title>
        <authorList>
            <person name="Leo P."/>
            <person name="Venkateswaran K."/>
        </authorList>
    </citation>
    <scope>NUCLEOTIDE SEQUENCE</scope>
    <source>
        <strain evidence="1">MNA-CCFEE 5423</strain>
    </source>
</reference>
<name>A0ACC2VGF2_9TREE</name>
<organism evidence="1 2">
    <name type="scientific">Naganishia friedmannii</name>
    <dbReference type="NCBI Taxonomy" id="89922"/>
    <lineage>
        <taxon>Eukaryota</taxon>
        <taxon>Fungi</taxon>
        <taxon>Dikarya</taxon>
        <taxon>Basidiomycota</taxon>
        <taxon>Agaricomycotina</taxon>
        <taxon>Tremellomycetes</taxon>
        <taxon>Filobasidiales</taxon>
        <taxon>Filobasidiaceae</taxon>
        <taxon>Naganishia</taxon>
    </lineage>
</organism>
<sequence length="384" mass="42427">MTTQNIAQPAQPVNTWLDCDPGHDDAVALLLALYLKESISLVGISTVNGNAPLLKTHNNASQLLALYRAPTSIPLHRGFAHPLEKADLPPPVSIHGDSGLDGVKNLPPINHPVVRKWHDQHGTEGATVVEAFKNMVESRLNEDGSVRETVSMVITGPCTNVAAFKRKYPELYESGVIDRAVVMGGAFDVPQWTPYAEFNIATDPDALAELLTSRKVPVVLAPLNLTHQAIFDEDTHGQLLSPGTSWQEGEPLPEPKSEFRESLSTMLTFFRQAYIDQFGFTEGPPLHDPLCVLHLARPDLLPGRWAHLTVDTSDTKRNGETRARFFSPEGTFDEWEARERFLASDDRGPVSNCFVMETLDRPAFMQVLLECVNRAEKVIANTPL</sequence>
<evidence type="ECO:0000313" key="2">
    <source>
        <dbReference type="Proteomes" id="UP001227268"/>
    </source>
</evidence>
<dbReference type="Proteomes" id="UP001227268">
    <property type="component" value="Unassembled WGS sequence"/>
</dbReference>
<gene>
    <name evidence="1" type="ORF">QFC21_004688</name>
</gene>
<keyword evidence="2" id="KW-1185">Reference proteome</keyword>
<proteinExistence type="predicted"/>
<comment type="caution">
    <text evidence="1">The sequence shown here is derived from an EMBL/GenBank/DDBJ whole genome shotgun (WGS) entry which is preliminary data.</text>
</comment>
<dbReference type="EMBL" id="JASBWT010000016">
    <property type="protein sequence ID" value="KAJ9097652.1"/>
    <property type="molecule type" value="Genomic_DNA"/>
</dbReference>
<evidence type="ECO:0000313" key="1">
    <source>
        <dbReference type="EMBL" id="KAJ9097652.1"/>
    </source>
</evidence>